<feature type="compositionally biased region" description="Basic and acidic residues" evidence="9">
    <location>
        <begin position="377"/>
        <end position="387"/>
    </location>
</feature>
<dbReference type="PANTHER" id="PTHR13563">
    <property type="entry name" value="TRNA (GUANINE-9-) METHYLTRANSFERASE"/>
    <property type="match status" value="1"/>
</dbReference>
<proteinExistence type="predicted"/>
<keyword evidence="12" id="KW-1185">Reference proteome</keyword>
<sequence>MADSMDMTSTVHAELEIGSPKQEDITLNGVSNDPTEAPKNSGASANTPSKSLEQLQEASEPQLSKNALKRLRRQQAWEEHKKERKLRDKLKKKQKKEEERRAREEESKAKPGQKRKAGGEEEGDAVDAEDLQNGAIVKKQRKTPTMVPITIIIDCGFDDLMHEKEVTSLSSQLTRSYSDNRNAQYQVQLYVTSLNKRLKQRMETTLKNHHKNWKRVKFCENDYEVTQENKDNLIYLSSDSDYTLEGLEEGKTYIVGGIVDRNRHKGICHRKATEQGIKTAKLPIGDYIRMASRVVLTTNQVVEIMLKWLECRDWQEAFLQVIPQRKAPEARNETDANTNAGEGGEGEEEEDEDDGNEGYDEAGEGQAGDGAEQNDAVIKDTEAKPTKSESVADNDEITLDNRVKDESGVLAEEIKREVI</sequence>
<comment type="catalytic activity">
    <reaction evidence="8">
        <text>guanosine(9) in tRNA + S-adenosyl-L-methionine = N(1)-methylguanosine(9) in tRNA + S-adenosyl-L-homocysteine + H(+)</text>
        <dbReference type="Rhea" id="RHEA:43156"/>
        <dbReference type="Rhea" id="RHEA-COMP:10367"/>
        <dbReference type="Rhea" id="RHEA-COMP:10368"/>
        <dbReference type="ChEBI" id="CHEBI:15378"/>
        <dbReference type="ChEBI" id="CHEBI:57856"/>
        <dbReference type="ChEBI" id="CHEBI:59789"/>
        <dbReference type="ChEBI" id="CHEBI:73542"/>
        <dbReference type="ChEBI" id="CHEBI:74269"/>
        <dbReference type="EC" id="2.1.1.221"/>
    </reaction>
</comment>
<keyword evidence="5" id="KW-0949">S-adenosyl-L-methionine</keyword>
<feature type="compositionally biased region" description="Polar residues" evidence="9">
    <location>
        <begin position="41"/>
        <end position="65"/>
    </location>
</feature>
<evidence type="ECO:0000256" key="9">
    <source>
        <dbReference type="SAM" id="MobiDB-lite"/>
    </source>
</evidence>
<dbReference type="PROSITE" id="PS51675">
    <property type="entry name" value="SAM_MT_TRM10"/>
    <property type="match status" value="1"/>
</dbReference>
<dbReference type="InParanoid" id="A0A3N4LU27"/>
<dbReference type="GO" id="GO:0000049">
    <property type="term" value="F:tRNA binding"/>
    <property type="evidence" value="ECO:0007669"/>
    <property type="project" value="TreeGrafter"/>
</dbReference>
<dbReference type="InterPro" id="IPR007356">
    <property type="entry name" value="tRNA_m1G_MeTrfase_euk"/>
</dbReference>
<evidence type="ECO:0000313" key="12">
    <source>
        <dbReference type="Proteomes" id="UP000267821"/>
    </source>
</evidence>
<dbReference type="FunFam" id="3.40.1280.30:FF:000001">
    <property type="entry name" value="tRNA methyltransferase 10 homolog A"/>
    <property type="match status" value="1"/>
</dbReference>
<feature type="compositionally biased region" description="Basic residues" evidence="9">
    <location>
        <begin position="82"/>
        <end position="94"/>
    </location>
</feature>
<organism evidence="11 12">
    <name type="scientific">Terfezia boudieri ATCC MYA-4762</name>
    <dbReference type="NCBI Taxonomy" id="1051890"/>
    <lineage>
        <taxon>Eukaryota</taxon>
        <taxon>Fungi</taxon>
        <taxon>Dikarya</taxon>
        <taxon>Ascomycota</taxon>
        <taxon>Pezizomycotina</taxon>
        <taxon>Pezizomycetes</taxon>
        <taxon>Pezizales</taxon>
        <taxon>Pezizaceae</taxon>
        <taxon>Terfezia</taxon>
    </lineage>
</organism>
<evidence type="ECO:0000256" key="5">
    <source>
        <dbReference type="ARBA" id="ARBA00022691"/>
    </source>
</evidence>
<gene>
    <name evidence="11" type="ORF">L211DRAFT_840703</name>
</gene>
<dbReference type="STRING" id="1051890.A0A3N4LU27"/>
<feature type="compositionally biased region" description="Polar residues" evidence="9">
    <location>
        <begin position="1"/>
        <end position="11"/>
    </location>
</feature>
<feature type="compositionally biased region" description="Basic and acidic residues" evidence="9">
    <location>
        <begin position="399"/>
        <end position="419"/>
    </location>
</feature>
<protein>
    <recommendedName>
        <fullName evidence="2">tRNA (guanine(9)-N1)-methyltransferase</fullName>
        <ecNumber evidence="1">2.1.1.221</ecNumber>
    </recommendedName>
    <alternativeName>
        <fullName evidence="7">tRNA methyltransferase 10</fullName>
    </alternativeName>
    <alternativeName>
        <fullName evidence="6">tRNA(m1G9)-methyltransferase</fullName>
    </alternativeName>
</protein>
<evidence type="ECO:0000256" key="3">
    <source>
        <dbReference type="ARBA" id="ARBA00022603"/>
    </source>
</evidence>
<feature type="region of interest" description="Disordered" evidence="9">
    <location>
        <begin position="326"/>
        <end position="419"/>
    </location>
</feature>
<accession>A0A3N4LU27</accession>
<feature type="region of interest" description="Disordered" evidence="9">
    <location>
        <begin position="1"/>
        <end position="128"/>
    </location>
</feature>
<evidence type="ECO:0000256" key="2">
    <source>
        <dbReference type="ARBA" id="ARBA00020451"/>
    </source>
</evidence>
<dbReference type="Gene3D" id="3.40.1280.30">
    <property type="match status" value="1"/>
</dbReference>
<evidence type="ECO:0000256" key="1">
    <source>
        <dbReference type="ARBA" id="ARBA00012797"/>
    </source>
</evidence>
<evidence type="ECO:0000259" key="10">
    <source>
        <dbReference type="PROSITE" id="PS51675"/>
    </source>
</evidence>
<evidence type="ECO:0000256" key="7">
    <source>
        <dbReference type="ARBA" id="ARBA00032166"/>
    </source>
</evidence>
<dbReference type="AlphaFoldDB" id="A0A3N4LU27"/>
<dbReference type="FunCoup" id="A0A3N4LU27">
    <property type="interactions" value="776"/>
</dbReference>
<name>A0A3N4LU27_9PEZI</name>
<feature type="compositionally biased region" description="Acidic residues" evidence="9">
    <location>
        <begin position="344"/>
        <end position="363"/>
    </location>
</feature>
<dbReference type="InterPro" id="IPR028564">
    <property type="entry name" value="MT_TRM10-typ"/>
</dbReference>
<keyword evidence="3" id="KW-0489">Methyltransferase</keyword>
<evidence type="ECO:0000256" key="6">
    <source>
        <dbReference type="ARBA" id="ARBA00031792"/>
    </source>
</evidence>
<dbReference type="EMBL" id="ML121559">
    <property type="protein sequence ID" value="RPB21515.1"/>
    <property type="molecule type" value="Genomic_DNA"/>
</dbReference>
<dbReference type="CDD" id="cd18089">
    <property type="entry name" value="SPOUT_Trm10-like"/>
    <property type="match status" value="1"/>
</dbReference>
<keyword evidence="4" id="KW-0808">Transferase</keyword>
<dbReference type="InterPro" id="IPR038459">
    <property type="entry name" value="MT_TRM10-typ_sf"/>
</dbReference>
<dbReference type="GO" id="GO:0052905">
    <property type="term" value="F:tRNA (guanosine(9)-N1)-methyltransferase activity"/>
    <property type="evidence" value="ECO:0007669"/>
    <property type="project" value="UniProtKB-EC"/>
</dbReference>
<feature type="domain" description="SAM-dependent MTase TRM10-type" evidence="10">
    <location>
        <begin position="137"/>
        <end position="329"/>
    </location>
</feature>
<dbReference type="GO" id="GO:0002939">
    <property type="term" value="P:tRNA N1-guanine methylation"/>
    <property type="evidence" value="ECO:0007669"/>
    <property type="project" value="TreeGrafter"/>
</dbReference>
<reference evidence="11 12" key="1">
    <citation type="journal article" date="2018" name="Nat. Ecol. Evol.">
        <title>Pezizomycetes genomes reveal the molecular basis of ectomycorrhizal truffle lifestyle.</title>
        <authorList>
            <person name="Murat C."/>
            <person name="Payen T."/>
            <person name="Noel B."/>
            <person name="Kuo A."/>
            <person name="Morin E."/>
            <person name="Chen J."/>
            <person name="Kohler A."/>
            <person name="Krizsan K."/>
            <person name="Balestrini R."/>
            <person name="Da Silva C."/>
            <person name="Montanini B."/>
            <person name="Hainaut M."/>
            <person name="Levati E."/>
            <person name="Barry K.W."/>
            <person name="Belfiori B."/>
            <person name="Cichocki N."/>
            <person name="Clum A."/>
            <person name="Dockter R.B."/>
            <person name="Fauchery L."/>
            <person name="Guy J."/>
            <person name="Iotti M."/>
            <person name="Le Tacon F."/>
            <person name="Lindquist E.A."/>
            <person name="Lipzen A."/>
            <person name="Malagnac F."/>
            <person name="Mello A."/>
            <person name="Molinier V."/>
            <person name="Miyauchi S."/>
            <person name="Poulain J."/>
            <person name="Riccioni C."/>
            <person name="Rubini A."/>
            <person name="Sitrit Y."/>
            <person name="Splivallo R."/>
            <person name="Traeger S."/>
            <person name="Wang M."/>
            <person name="Zifcakova L."/>
            <person name="Wipf D."/>
            <person name="Zambonelli A."/>
            <person name="Paolocci F."/>
            <person name="Nowrousian M."/>
            <person name="Ottonello S."/>
            <person name="Baldrian P."/>
            <person name="Spatafora J.W."/>
            <person name="Henrissat B."/>
            <person name="Nagy L.G."/>
            <person name="Aury J.M."/>
            <person name="Wincker P."/>
            <person name="Grigoriev I.V."/>
            <person name="Bonfante P."/>
            <person name="Martin F.M."/>
        </authorList>
    </citation>
    <scope>NUCLEOTIDE SEQUENCE [LARGE SCALE GENOMIC DNA]</scope>
    <source>
        <strain evidence="11 12">ATCC MYA-4762</strain>
    </source>
</reference>
<dbReference type="EC" id="2.1.1.221" evidence="1"/>
<dbReference type="Proteomes" id="UP000267821">
    <property type="component" value="Unassembled WGS sequence"/>
</dbReference>
<evidence type="ECO:0000256" key="4">
    <source>
        <dbReference type="ARBA" id="ARBA00022679"/>
    </source>
</evidence>
<evidence type="ECO:0000256" key="8">
    <source>
        <dbReference type="ARBA" id="ARBA00048434"/>
    </source>
</evidence>
<dbReference type="PANTHER" id="PTHR13563:SF13">
    <property type="entry name" value="TRNA METHYLTRANSFERASE 10 HOMOLOG A"/>
    <property type="match status" value="1"/>
</dbReference>
<evidence type="ECO:0000313" key="11">
    <source>
        <dbReference type="EMBL" id="RPB21515.1"/>
    </source>
</evidence>
<dbReference type="GO" id="GO:0005634">
    <property type="term" value="C:nucleus"/>
    <property type="evidence" value="ECO:0007669"/>
    <property type="project" value="TreeGrafter"/>
</dbReference>
<feature type="compositionally biased region" description="Basic and acidic residues" evidence="9">
    <location>
        <begin position="95"/>
        <end position="109"/>
    </location>
</feature>
<dbReference type="OrthoDB" id="278300at2759"/>